<protein>
    <recommendedName>
        <fullName evidence="1">Carrier domain-containing protein</fullName>
    </recommendedName>
</protein>
<dbReference type="InterPro" id="IPR009081">
    <property type="entry name" value="PP-bd_ACP"/>
</dbReference>
<keyword evidence="3" id="KW-1185">Reference proteome</keyword>
<evidence type="ECO:0000313" key="3">
    <source>
        <dbReference type="Proteomes" id="UP000683493"/>
    </source>
</evidence>
<evidence type="ECO:0000259" key="1">
    <source>
        <dbReference type="PROSITE" id="PS50075"/>
    </source>
</evidence>
<proteinExistence type="predicted"/>
<dbReference type="PROSITE" id="PS50075">
    <property type="entry name" value="CARRIER"/>
    <property type="match status" value="1"/>
</dbReference>
<dbReference type="EMBL" id="CP076724">
    <property type="protein sequence ID" value="QWV95958.1"/>
    <property type="molecule type" value="Genomic_DNA"/>
</dbReference>
<dbReference type="Pfam" id="PF00550">
    <property type="entry name" value="PP-binding"/>
    <property type="match status" value="1"/>
</dbReference>
<evidence type="ECO:0000313" key="2">
    <source>
        <dbReference type="EMBL" id="QWV95958.1"/>
    </source>
</evidence>
<sequence>MTAIQQQVCRLVSDVFGLPPEEVTLKTSHDTVEKWDSLNIVHLMMAVEAEFGVEITPDDAVDFLSVELICAILGEKGVA</sequence>
<gene>
    <name evidence="2" type="ORF">KP005_11235</name>
</gene>
<name>A0ABX8JCB4_9BACT</name>
<accession>A0ABX8JCB4</accession>
<reference evidence="2 3" key="1">
    <citation type="submission" date="2021-06" db="EMBL/GenBank/DDBJ databases">
        <title>Gemonas diversity in paddy soil.</title>
        <authorList>
            <person name="Liu G."/>
        </authorList>
    </citation>
    <scope>NUCLEOTIDE SEQUENCE [LARGE SCALE GENOMIC DNA]</scope>
    <source>
        <strain evidence="2 3">RG29</strain>
    </source>
</reference>
<feature type="domain" description="Carrier" evidence="1">
    <location>
        <begin position="1"/>
        <end position="77"/>
    </location>
</feature>
<organism evidence="2 3">
    <name type="scientific">Geomonas diazotrophica</name>
    <dbReference type="NCBI Taxonomy" id="2843197"/>
    <lineage>
        <taxon>Bacteria</taxon>
        <taxon>Pseudomonadati</taxon>
        <taxon>Thermodesulfobacteriota</taxon>
        <taxon>Desulfuromonadia</taxon>
        <taxon>Geobacterales</taxon>
        <taxon>Geobacteraceae</taxon>
        <taxon>Geomonas</taxon>
    </lineage>
</organism>
<dbReference type="Proteomes" id="UP000683493">
    <property type="component" value="Chromosome"/>
</dbReference>